<feature type="compositionally biased region" description="Polar residues" evidence="1">
    <location>
        <begin position="8"/>
        <end position="21"/>
    </location>
</feature>
<dbReference type="PaxDb" id="4097-A0A1S3X777"/>
<dbReference type="AlphaFoldDB" id="A0A1S3X777"/>
<proteinExistence type="predicted"/>
<dbReference type="GeneID" id="107762061"/>
<evidence type="ECO:0000256" key="1">
    <source>
        <dbReference type="SAM" id="MobiDB-lite"/>
    </source>
</evidence>
<dbReference type="RefSeq" id="XP_016435860.1">
    <property type="nucleotide sequence ID" value="XM_016580374.1"/>
</dbReference>
<dbReference type="PANTHER" id="PTHR36757:SF1">
    <property type="entry name" value="GENOME ASSEMBLY, CHROMOSOME: A04"/>
    <property type="match status" value="1"/>
</dbReference>
<organism evidence="2 3">
    <name type="scientific">Nicotiana tabacum</name>
    <name type="common">Common tobacco</name>
    <dbReference type="NCBI Taxonomy" id="4097"/>
    <lineage>
        <taxon>Eukaryota</taxon>
        <taxon>Viridiplantae</taxon>
        <taxon>Streptophyta</taxon>
        <taxon>Embryophyta</taxon>
        <taxon>Tracheophyta</taxon>
        <taxon>Spermatophyta</taxon>
        <taxon>Magnoliopsida</taxon>
        <taxon>eudicotyledons</taxon>
        <taxon>Gunneridae</taxon>
        <taxon>Pentapetalae</taxon>
        <taxon>asterids</taxon>
        <taxon>lamiids</taxon>
        <taxon>Solanales</taxon>
        <taxon>Solanaceae</taxon>
        <taxon>Nicotianoideae</taxon>
        <taxon>Nicotianeae</taxon>
        <taxon>Nicotiana</taxon>
    </lineage>
</organism>
<accession>A0A1S3X777</accession>
<evidence type="ECO:0000313" key="2">
    <source>
        <dbReference type="Proteomes" id="UP000790787"/>
    </source>
</evidence>
<reference evidence="2" key="1">
    <citation type="journal article" date="2014" name="Nat. Commun.">
        <title>The tobacco genome sequence and its comparison with those of tomato and potato.</title>
        <authorList>
            <person name="Sierro N."/>
            <person name="Battey J.N."/>
            <person name="Ouadi S."/>
            <person name="Bakaher N."/>
            <person name="Bovet L."/>
            <person name="Willig A."/>
            <person name="Goepfert S."/>
            <person name="Peitsch M.C."/>
            <person name="Ivanov N.V."/>
        </authorList>
    </citation>
    <scope>NUCLEOTIDE SEQUENCE [LARGE SCALE GENOMIC DNA]</scope>
</reference>
<sequence length="252" mass="27901">MAIEPCSDDSSPRISLSHDISQTNTVPVPVEQYIRSTNNYSSSSSSIDFDFCVLHQSFDLDQSSSAGELFFDGKILPIEMKKKHIAPTLPPNKIEKSPAKSHKLVAPSNTCFKNEKLIETKSGILETSSSSLDDEKQNNNSKSFWNFKRSRSLNCGTSSSTSTSYARTLCPLPLLSRSNSTGSTPSVKHKQHSHKSSFSVSTGQYQKPPLRKIPSNTYSNDIRIKSVLNVPPPSFFGLGSIFSRGKEKYKKR</sequence>
<reference evidence="3" key="2">
    <citation type="submission" date="2025-08" db="UniProtKB">
        <authorList>
            <consortium name="RefSeq"/>
        </authorList>
    </citation>
    <scope>IDENTIFICATION</scope>
    <source>
        <tissue evidence="3">Leaf</tissue>
    </source>
</reference>
<feature type="region of interest" description="Disordered" evidence="1">
    <location>
        <begin position="1"/>
        <end position="21"/>
    </location>
</feature>
<feature type="region of interest" description="Disordered" evidence="1">
    <location>
        <begin position="177"/>
        <end position="217"/>
    </location>
</feature>
<dbReference type="OMA" id="MGMSPRI"/>
<gene>
    <name evidence="3" type="primary">LOC107762061</name>
</gene>
<evidence type="ECO:0000313" key="3">
    <source>
        <dbReference type="RefSeq" id="XP_016435860.1"/>
    </source>
</evidence>
<dbReference type="KEGG" id="nta:107762061"/>
<name>A0A1S3X777_TOBAC</name>
<protein>
    <submittedName>
        <fullName evidence="3">Uncharacterized protein LOC107762061</fullName>
    </submittedName>
</protein>
<dbReference type="PANTHER" id="PTHR36757">
    <property type="entry name" value="BNAANNG22500D PROTEIN"/>
    <property type="match status" value="1"/>
</dbReference>
<dbReference type="Proteomes" id="UP000790787">
    <property type="component" value="Chromosome 17"/>
</dbReference>
<dbReference type="OrthoDB" id="1621429at2759"/>
<keyword evidence="2" id="KW-1185">Reference proteome</keyword>